<dbReference type="AlphaFoldDB" id="A0A6B1II09"/>
<dbReference type="InterPro" id="IPR050090">
    <property type="entry name" value="Tyrosine_recombinase_XerCD"/>
</dbReference>
<keyword evidence="3" id="KW-0233">DNA recombination</keyword>
<dbReference type="PANTHER" id="PTHR30349">
    <property type="entry name" value="PHAGE INTEGRASE-RELATED"/>
    <property type="match status" value="1"/>
</dbReference>
<evidence type="ECO:0000256" key="2">
    <source>
        <dbReference type="ARBA" id="ARBA00023125"/>
    </source>
</evidence>
<dbReference type="GO" id="GO:0015074">
    <property type="term" value="P:DNA integration"/>
    <property type="evidence" value="ECO:0007669"/>
    <property type="project" value="UniProtKB-KW"/>
</dbReference>
<reference evidence="6 7" key="1">
    <citation type="submission" date="2019-11" db="EMBL/GenBank/DDBJ databases">
        <title>Genome sequences of 17 halophilic strains isolated from different environments.</title>
        <authorList>
            <person name="Furrow R.E."/>
        </authorList>
    </citation>
    <scope>NUCLEOTIDE SEQUENCE [LARGE SCALE GENOMIC DNA]</scope>
    <source>
        <strain evidence="6 7">22517_05_Cabo</strain>
    </source>
</reference>
<dbReference type="InterPro" id="IPR011010">
    <property type="entry name" value="DNA_brk_join_enz"/>
</dbReference>
<dbReference type="PANTHER" id="PTHR30349:SF41">
    <property type="entry name" value="INTEGRASE_RECOMBINASE PROTEIN MJ0367-RELATED"/>
    <property type="match status" value="1"/>
</dbReference>
<evidence type="ECO:0000256" key="4">
    <source>
        <dbReference type="PROSITE-ProRule" id="PRU01248"/>
    </source>
</evidence>
<protein>
    <submittedName>
        <fullName evidence="6">Tyrosine-type recombinase/integrase</fullName>
    </submittedName>
</protein>
<organism evidence="6 7">
    <name type="scientific">Halorubrum distributum</name>
    <dbReference type="NCBI Taxonomy" id="29283"/>
    <lineage>
        <taxon>Archaea</taxon>
        <taxon>Methanobacteriati</taxon>
        <taxon>Methanobacteriota</taxon>
        <taxon>Stenosarchaea group</taxon>
        <taxon>Halobacteria</taxon>
        <taxon>Halobacteriales</taxon>
        <taxon>Haloferacaceae</taxon>
        <taxon>Halorubrum</taxon>
        <taxon>Halorubrum distributum group</taxon>
    </lineage>
</organism>
<dbReference type="PROSITE" id="PS51900">
    <property type="entry name" value="CB"/>
    <property type="match status" value="1"/>
</dbReference>
<keyword evidence="1" id="KW-0229">DNA integration</keyword>
<dbReference type="Pfam" id="PF02899">
    <property type="entry name" value="Phage_int_SAM_1"/>
    <property type="match status" value="1"/>
</dbReference>
<dbReference type="GO" id="GO:0006310">
    <property type="term" value="P:DNA recombination"/>
    <property type="evidence" value="ECO:0007669"/>
    <property type="project" value="UniProtKB-KW"/>
</dbReference>
<name>A0A6B1II09_9EURY</name>
<evidence type="ECO:0000313" key="7">
    <source>
        <dbReference type="Proteomes" id="UP000460194"/>
    </source>
</evidence>
<dbReference type="Proteomes" id="UP000460194">
    <property type="component" value="Unassembled WGS sequence"/>
</dbReference>
<evidence type="ECO:0000256" key="3">
    <source>
        <dbReference type="ARBA" id="ARBA00023172"/>
    </source>
</evidence>
<dbReference type="GO" id="GO:0003677">
    <property type="term" value="F:DNA binding"/>
    <property type="evidence" value="ECO:0007669"/>
    <property type="project" value="UniProtKB-UniRule"/>
</dbReference>
<evidence type="ECO:0000256" key="1">
    <source>
        <dbReference type="ARBA" id="ARBA00022908"/>
    </source>
</evidence>
<proteinExistence type="predicted"/>
<dbReference type="Gene3D" id="1.10.150.130">
    <property type="match status" value="1"/>
</dbReference>
<evidence type="ECO:0000313" key="6">
    <source>
        <dbReference type="EMBL" id="MYL18071.1"/>
    </source>
</evidence>
<evidence type="ECO:0000259" key="5">
    <source>
        <dbReference type="PROSITE" id="PS51900"/>
    </source>
</evidence>
<feature type="domain" description="Core-binding (CB)" evidence="5">
    <location>
        <begin position="5"/>
        <end position="90"/>
    </location>
</feature>
<dbReference type="CDD" id="cd00397">
    <property type="entry name" value="DNA_BRE_C"/>
    <property type="match status" value="1"/>
</dbReference>
<accession>A0A6B1II09</accession>
<dbReference type="InterPro" id="IPR013762">
    <property type="entry name" value="Integrase-like_cat_sf"/>
</dbReference>
<sequence>MSRKMSPEAAIERFLEEREAEVSASTLRNNRYALRRFTEFTDEHGIEYINDLDGFHIHDFKIFRREEGGVNELTLRNNMTALRVFIRWCESMDLIEGDIADKMMMPNPDDDARDEKIEPSRAEDILDYLEKFEYGSLRHSLFALLWDTGFRLGTIRAIDVDDFQPHEQYVEVVHRPDAETPLKNKVEAEREVNLHEWVVDVLRDYIRMNRHDVTDDYGREPLLTTRQGRPAGTNLRQNINALTRPCHYSNECPHDREESECEAAGNYNAAQRCPSSVSPHPIRRSAITAWLNEGHAKELLSGRMNVSSKTLDKHYDARTESEKRELRKEAFGMIDS</sequence>
<keyword evidence="2 4" id="KW-0238">DNA-binding</keyword>
<dbReference type="InterPro" id="IPR044068">
    <property type="entry name" value="CB"/>
</dbReference>
<dbReference type="EMBL" id="WMEO01000043">
    <property type="protein sequence ID" value="MYL18071.1"/>
    <property type="molecule type" value="Genomic_DNA"/>
</dbReference>
<comment type="caution">
    <text evidence="6">The sequence shown here is derived from an EMBL/GenBank/DDBJ whole genome shotgun (WGS) entry which is preliminary data.</text>
</comment>
<dbReference type="Gene3D" id="1.10.443.10">
    <property type="entry name" value="Intergrase catalytic core"/>
    <property type="match status" value="1"/>
</dbReference>
<dbReference type="InterPro" id="IPR010998">
    <property type="entry name" value="Integrase_recombinase_N"/>
</dbReference>
<dbReference type="InterPro" id="IPR004107">
    <property type="entry name" value="Integrase_SAM-like_N"/>
</dbReference>
<dbReference type="SUPFAM" id="SSF56349">
    <property type="entry name" value="DNA breaking-rejoining enzymes"/>
    <property type="match status" value="1"/>
</dbReference>
<gene>
    <name evidence="6" type="ORF">GLW36_15660</name>
</gene>